<evidence type="ECO:0000313" key="1">
    <source>
        <dbReference type="EMBL" id="KAJ6421928.1"/>
    </source>
</evidence>
<accession>A0AAD6KEC9</accession>
<organism evidence="1 2">
    <name type="scientific">Salix udensis</name>
    <dbReference type="NCBI Taxonomy" id="889485"/>
    <lineage>
        <taxon>Eukaryota</taxon>
        <taxon>Viridiplantae</taxon>
        <taxon>Streptophyta</taxon>
        <taxon>Embryophyta</taxon>
        <taxon>Tracheophyta</taxon>
        <taxon>Spermatophyta</taxon>
        <taxon>Magnoliopsida</taxon>
        <taxon>eudicotyledons</taxon>
        <taxon>Gunneridae</taxon>
        <taxon>Pentapetalae</taxon>
        <taxon>rosids</taxon>
        <taxon>fabids</taxon>
        <taxon>Malpighiales</taxon>
        <taxon>Salicaceae</taxon>
        <taxon>Saliceae</taxon>
        <taxon>Salix</taxon>
    </lineage>
</organism>
<name>A0AAD6KEC9_9ROSI</name>
<evidence type="ECO:0000313" key="2">
    <source>
        <dbReference type="Proteomes" id="UP001162972"/>
    </source>
</evidence>
<proteinExistence type="predicted"/>
<dbReference type="EMBL" id="JAPFFJ010000007">
    <property type="protein sequence ID" value="KAJ6421928.1"/>
    <property type="molecule type" value="Genomic_DNA"/>
</dbReference>
<gene>
    <name evidence="1" type="ORF">OIU84_026960</name>
</gene>
<dbReference type="AlphaFoldDB" id="A0AAD6KEC9"/>
<reference evidence="1 2" key="1">
    <citation type="journal article" date="2023" name="Int. J. Mol. Sci.">
        <title>De Novo Assembly and Annotation of 11 Diverse Shrub Willow (Salix) Genomes Reveals Novel Gene Organization in Sex-Linked Regions.</title>
        <authorList>
            <person name="Hyden B."/>
            <person name="Feng K."/>
            <person name="Yates T.B."/>
            <person name="Jawdy S."/>
            <person name="Cereghino C."/>
            <person name="Smart L.B."/>
            <person name="Muchero W."/>
        </authorList>
    </citation>
    <scope>NUCLEOTIDE SEQUENCE [LARGE SCALE GENOMIC DNA]</scope>
    <source>
        <tissue evidence="1">Shoot tip</tissue>
    </source>
</reference>
<dbReference type="Proteomes" id="UP001162972">
    <property type="component" value="Chromosome 19"/>
</dbReference>
<protein>
    <submittedName>
        <fullName evidence="1">Uncharacterized protein</fullName>
    </submittedName>
</protein>
<comment type="caution">
    <text evidence="1">The sequence shown here is derived from an EMBL/GenBank/DDBJ whole genome shotgun (WGS) entry which is preliminary data.</text>
</comment>
<keyword evidence="2" id="KW-1185">Reference proteome</keyword>
<sequence>MIEMNQQANYRPIGINYYNVKNLECRRVTSRFLL</sequence>